<dbReference type="AlphaFoldDB" id="A0A0K2UC14"/>
<organism evidence="1">
    <name type="scientific">Lepeophtheirus salmonis</name>
    <name type="common">Salmon louse</name>
    <name type="synonym">Caligus salmonis</name>
    <dbReference type="NCBI Taxonomy" id="72036"/>
    <lineage>
        <taxon>Eukaryota</taxon>
        <taxon>Metazoa</taxon>
        <taxon>Ecdysozoa</taxon>
        <taxon>Arthropoda</taxon>
        <taxon>Crustacea</taxon>
        <taxon>Multicrustacea</taxon>
        <taxon>Hexanauplia</taxon>
        <taxon>Copepoda</taxon>
        <taxon>Siphonostomatoida</taxon>
        <taxon>Caligidae</taxon>
        <taxon>Lepeophtheirus</taxon>
    </lineage>
</organism>
<name>A0A0K2UC14_LEPSM</name>
<accession>A0A0K2UC14</accession>
<reference evidence="1" key="1">
    <citation type="submission" date="2014-05" db="EMBL/GenBank/DDBJ databases">
        <authorList>
            <person name="Chronopoulou M."/>
        </authorList>
    </citation>
    <scope>NUCLEOTIDE SEQUENCE</scope>
    <source>
        <tissue evidence="1">Whole organism</tissue>
    </source>
</reference>
<protein>
    <submittedName>
        <fullName evidence="1">Uncharacterized protein</fullName>
    </submittedName>
</protein>
<sequence length="18" mass="2081">MHVLCTYSYKLSYISLCG</sequence>
<dbReference type="EMBL" id="HACA01018121">
    <property type="protein sequence ID" value="CDW35482.1"/>
    <property type="molecule type" value="Transcribed_RNA"/>
</dbReference>
<evidence type="ECO:0000313" key="1">
    <source>
        <dbReference type="EMBL" id="CDW35482.1"/>
    </source>
</evidence>
<proteinExistence type="predicted"/>